<evidence type="ECO:0000313" key="3">
    <source>
        <dbReference type="Proteomes" id="UP001212123"/>
    </source>
</evidence>
<feature type="compositionally biased region" description="Polar residues" evidence="1">
    <location>
        <begin position="24"/>
        <end position="44"/>
    </location>
</feature>
<name>A0ABT5A0C2_9CYAN</name>
<dbReference type="EMBL" id="JAQMTU010000015">
    <property type="protein sequence ID" value="MDB9485345.1"/>
    <property type="molecule type" value="Genomic_DNA"/>
</dbReference>
<comment type="caution">
    <text evidence="2">The sequence shown here is derived from an EMBL/GenBank/DDBJ whole genome shotgun (WGS) entry which is preliminary data.</text>
</comment>
<dbReference type="Proteomes" id="UP001212123">
    <property type="component" value="Unassembled WGS sequence"/>
</dbReference>
<dbReference type="RefSeq" id="WP_271804724.1">
    <property type="nucleotide sequence ID" value="NZ_JAQMTU010000015.1"/>
</dbReference>
<organism evidence="2 3">
    <name type="scientific">Dolichospermum circinale CS-537/01</name>
    <dbReference type="NCBI Taxonomy" id="3021739"/>
    <lineage>
        <taxon>Bacteria</taxon>
        <taxon>Bacillati</taxon>
        <taxon>Cyanobacteriota</taxon>
        <taxon>Cyanophyceae</taxon>
        <taxon>Nostocales</taxon>
        <taxon>Aphanizomenonaceae</taxon>
        <taxon>Dolichospermum</taxon>
        <taxon>Dolichospermum circinale</taxon>
    </lineage>
</organism>
<proteinExistence type="predicted"/>
<sequence>MVKKSAFLTHTLKTSPVDFEPLNGGSTTEGYSKQQWTNESAGEF</sequence>
<keyword evidence="3" id="KW-1185">Reference proteome</keyword>
<evidence type="ECO:0000256" key="1">
    <source>
        <dbReference type="SAM" id="MobiDB-lite"/>
    </source>
</evidence>
<protein>
    <submittedName>
        <fullName evidence="2">Uncharacterized protein</fullName>
    </submittedName>
</protein>
<accession>A0ABT5A0C2</accession>
<feature type="region of interest" description="Disordered" evidence="1">
    <location>
        <begin position="15"/>
        <end position="44"/>
    </location>
</feature>
<evidence type="ECO:0000313" key="2">
    <source>
        <dbReference type="EMBL" id="MDB9485345.1"/>
    </source>
</evidence>
<reference evidence="2 3" key="1">
    <citation type="submission" date="2023-01" db="EMBL/GenBank/DDBJ databases">
        <title>Genomes from the Australian National Cyanobacteria Reference Collection.</title>
        <authorList>
            <person name="Willis A."/>
            <person name="Lee E.M.F."/>
        </authorList>
    </citation>
    <scope>NUCLEOTIDE SEQUENCE [LARGE SCALE GENOMIC DNA]</scope>
    <source>
        <strain evidence="2 3">CS-537/01</strain>
    </source>
</reference>
<gene>
    <name evidence="2" type="ORF">PN492_02075</name>
</gene>